<evidence type="ECO:0000259" key="17">
    <source>
        <dbReference type="Pfam" id="PF08245"/>
    </source>
</evidence>
<feature type="binding site" evidence="12">
    <location>
        <begin position="153"/>
        <end position="154"/>
    </location>
    <ligand>
        <name>UDP-N-acetyl-alpha-D-muramoyl-L-alanyl-D-glutamate</name>
        <dbReference type="ChEBI" id="CHEBI:83900"/>
    </ligand>
</feature>
<dbReference type="EC" id="6.3.2.-" evidence="12"/>
<feature type="binding site" evidence="12">
    <location>
        <position position="186"/>
    </location>
    <ligand>
        <name>UDP-N-acetyl-alpha-D-muramoyl-L-alanyl-D-glutamate</name>
        <dbReference type="ChEBI" id="CHEBI:83900"/>
    </ligand>
</feature>
<evidence type="ECO:0000259" key="16">
    <source>
        <dbReference type="Pfam" id="PF02875"/>
    </source>
</evidence>
<dbReference type="Gene3D" id="3.40.1190.10">
    <property type="entry name" value="Mur-like, catalytic domain"/>
    <property type="match status" value="1"/>
</dbReference>
<keyword evidence="7 12" id="KW-0067">ATP-binding</keyword>
<dbReference type="Pfam" id="PF08245">
    <property type="entry name" value="Mur_ligase_M"/>
    <property type="match status" value="1"/>
</dbReference>
<comment type="similarity">
    <text evidence="2 12">Belongs to the MurCDEF family. MurE subfamily.</text>
</comment>
<comment type="caution">
    <text evidence="12">Lacks conserved residue(s) required for the propagation of feature annotation.</text>
</comment>
<evidence type="ECO:0000313" key="18">
    <source>
        <dbReference type="EMBL" id="MFC4022715.1"/>
    </source>
</evidence>
<feature type="binding site" evidence="12">
    <location>
        <position position="152"/>
    </location>
    <ligand>
        <name>UDP-N-acetyl-alpha-D-muramoyl-L-alanyl-D-glutamate</name>
        <dbReference type="ChEBI" id="CHEBI:83900"/>
    </ligand>
</feature>
<keyword evidence="12" id="KW-0460">Magnesium</keyword>
<sequence>MNTYELLSCLKMKQVYGTLPEKIDGLCDDSRKAVNNSLFICLRGYTVDGHNYYSEAIKNGSTLIIAEEKLDIQLDHVGMVVVEDTTKALALLACKFYNYPSRHLTIFGVTGTNGKTTVTTLINHVLKRSGQKTALSGTNGSELDNEYNSSPNTTCDALTNQQMMNRASNLGIKNMVMEVSSHGLSQGRLWGVEFDIVTFTNLTQDHLDYHDTMEDYGYIKGLLFSQLGNDMTKEKYVILNKDDAWFQTYASMAPVEVISYGIHSAAHFKAENINFHEHGTDFTLIAPAAKIDMHINLLGKFNVYNALAAITSLYAKGDIPLEKIVAYIQEMNPVSGRMEKIDIDSPISIYLDYAHTPDAIENIIKTVLPFKKKKLIFVAGTGGNRDELKRPLMGEKASAADFVILTVNDPRFEDPATILYDMEKGMRHNNYEMIPDRKEAIQHAIDISEPGDILIIAGKGQEDYQIIEDKKYPHSDMKIAMERCSAKYNFKV</sequence>
<dbReference type="InterPro" id="IPR036615">
    <property type="entry name" value="Mur_ligase_C_dom_sf"/>
</dbReference>
<dbReference type="InterPro" id="IPR013221">
    <property type="entry name" value="Mur_ligase_cen"/>
</dbReference>
<dbReference type="SUPFAM" id="SSF53623">
    <property type="entry name" value="MurD-like peptide ligases, catalytic domain"/>
    <property type="match status" value="1"/>
</dbReference>
<feature type="domain" description="Mur ligase central" evidence="17">
    <location>
        <begin position="109"/>
        <end position="311"/>
    </location>
</feature>
<dbReference type="Proteomes" id="UP001595772">
    <property type="component" value="Unassembled WGS sequence"/>
</dbReference>
<dbReference type="SUPFAM" id="SSF53244">
    <property type="entry name" value="MurD-like peptide ligases, peptide-binding domain"/>
    <property type="match status" value="1"/>
</dbReference>
<comment type="subcellular location">
    <subcellularLocation>
        <location evidence="12 13">Cytoplasm</location>
    </subcellularLocation>
</comment>
<evidence type="ECO:0000313" key="19">
    <source>
        <dbReference type="Proteomes" id="UP001595772"/>
    </source>
</evidence>
<dbReference type="PANTHER" id="PTHR23135">
    <property type="entry name" value="MUR LIGASE FAMILY MEMBER"/>
    <property type="match status" value="1"/>
</dbReference>
<keyword evidence="9 12" id="KW-0573">Peptidoglycan synthesis</keyword>
<comment type="function">
    <text evidence="12">Catalyzes the addition of an amino acid to the nucleotide precursor UDP-N-acetylmuramoyl-L-alanyl-D-glutamate (UMAG) in the biosynthesis of bacterial cell-wall peptidoglycan.</text>
</comment>
<keyword evidence="6 12" id="KW-0547">Nucleotide-binding</keyword>
<keyword evidence="4 12" id="KW-0436">Ligase</keyword>
<evidence type="ECO:0000256" key="11">
    <source>
        <dbReference type="ARBA" id="ARBA00023316"/>
    </source>
</evidence>
<evidence type="ECO:0000256" key="13">
    <source>
        <dbReference type="RuleBase" id="RU004135"/>
    </source>
</evidence>
<dbReference type="NCBIfam" id="NF001126">
    <property type="entry name" value="PRK00139.1-4"/>
    <property type="match status" value="1"/>
</dbReference>
<dbReference type="GO" id="GO:0008765">
    <property type="term" value="F:UDP-N-acetylmuramoylalanyl-D-glutamate-2,6-diaminopimelate ligase activity"/>
    <property type="evidence" value="ECO:0007669"/>
    <property type="project" value="UniProtKB-EC"/>
</dbReference>
<dbReference type="HAMAP" id="MF_00208">
    <property type="entry name" value="MurE"/>
    <property type="match status" value="1"/>
</dbReference>
<accession>A0ABV8GS47</accession>
<dbReference type="Gene3D" id="3.40.1390.10">
    <property type="entry name" value="MurE/MurF, N-terminal domain"/>
    <property type="match status" value="1"/>
</dbReference>
<keyword evidence="8 12" id="KW-0133">Cell shape</keyword>
<dbReference type="RefSeq" id="WP_379495746.1">
    <property type="nucleotide sequence ID" value="NZ_JBHSAO010000001.1"/>
</dbReference>
<keyword evidence="10 12" id="KW-0131">Cell cycle</keyword>
<evidence type="ECO:0000256" key="14">
    <source>
        <dbReference type="SAM" id="MobiDB-lite"/>
    </source>
</evidence>
<organism evidence="18 19">
    <name type="scientific">Oceanobacillus longus</name>
    <dbReference type="NCBI Taxonomy" id="930120"/>
    <lineage>
        <taxon>Bacteria</taxon>
        <taxon>Bacillati</taxon>
        <taxon>Bacillota</taxon>
        <taxon>Bacilli</taxon>
        <taxon>Bacillales</taxon>
        <taxon>Bacillaceae</taxon>
        <taxon>Oceanobacillus</taxon>
    </lineage>
</organism>
<evidence type="ECO:0000256" key="6">
    <source>
        <dbReference type="ARBA" id="ARBA00022741"/>
    </source>
</evidence>
<dbReference type="InterPro" id="IPR036565">
    <property type="entry name" value="Mur-like_cat_sf"/>
</dbReference>
<dbReference type="Gene3D" id="3.90.190.20">
    <property type="entry name" value="Mur ligase, C-terminal domain"/>
    <property type="match status" value="1"/>
</dbReference>
<feature type="region of interest" description="Disordered" evidence="14">
    <location>
        <begin position="133"/>
        <end position="152"/>
    </location>
</feature>
<keyword evidence="3 12" id="KW-0963">Cytoplasm</keyword>
<dbReference type="InterPro" id="IPR000713">
    <property type="entry name" value="Mur_ligase_N"/>
</dbReference>
<keyword evidence="19" id="KW-1185">Reference proteome</keyword>
<protein>
    <recommendedName>
        <fullName evidence="12">UDP-N-acetylmuramyl-tripeptide synthetase</fullName>
        <ecNumber evidence="12">6.3.2.-</ecNumber>
    </recommendedName>
    <alternativeName>
        <fullName evidence="12">UDP-MurNAc-tripeptide synthetase</fullName>
    </alternativeName>
</protein>
<name>A0ABV8GS47_9BACI</name>
<evidence type="ECO:0000259" key="15">
    <source>
        <dbReference type="Pfam" id="PF01225"/>
    </source>
</evidence>
<dbReference type="InterPro" id="IPR018109">
    <property type="entry name" value="Folylpolyglutamate_synth_CS"/>
</dbReference>
<feature type="domain" description="Mur ligase C-terminal" evidence="16">
    <location>
        <begin position="336"/>
        <end position="460"/>
    </location>
</feature>
<gene>
    <name evidence="12" type="primary">murE</name>
    <name evidence="18" type="ORF">ACFOUV_02650</name>
</gene>
<dbReference type="EMBL" id="JBHSAO010000001">
    <property type="protein sequence ID" value="MFC4022715.1"/>
    <property type="molecule type" value="Genomic_DNA"/>
</dbReference>
<evidence type="ECO:0000256" key="12">
    <source>
        <dbReference type="HAMAP-Rule" id="MF_00208"/>
    </source>
</evidence>
<evidence type="ECO:0000256" key="10">
    <source>
        <dbReference type="ARBA" id="ARBA00023306"/>
    </source>
</evidence>
<keyword evidence="5 12" id="KW-0132">Cell division</keyword>
<evidence type="ECO:0000256" key="3">
    <source>
        <dbReference type="ARBA" id="ARBA00022490"/>
    </source>
</evidence>
<evidence type="ECO:0000256" key="4">
    <source>
        <dbReference type="ARBA" id="ARBA00022598"/>
    </source>
</evidence>
<dbReference type="PANTHER" id="PTHR23135:SF4">
    <property type="entry name" value="UDP-N-ACETYLMURAMOYL-L-ALANYL-D-GLUTAMATE--2,6-DIAMINOPIMELATE LIGASE MURE HOMOLOG, CHLOROPLASTIC"/>
    <property type="match status" value="1"/>
</dbReference>
<dbReference type="Pfam" id="PF02875">
    <property type="entry name" value="Mur_ligase_C"/>
    <property type="match status" value="1"/>
</dbReference>
<evidence type="ECO:0000256" key="8">
    <source>
        <dbReference type="ARBA" id="ARBA00022960"/>
    </source>
</evidence>
<proteinExistence type="inferred from homology"/>
<feature type="binding site" evidence="12">
    <location>
        <begin position="111"/>
        <end position="117"/>
    </location>
    <ligand>
        <name>ATP</name>
        <dbReference type="ChEBI" id="CHEBI:30616"/>
    </ligand>
</feature>
<evidence type="ECO:0000256" key="9">
    <source>
        <dbReference type="ARBA" id="ARBA00022984"/>
    </source>
</evidence>
<feature type="binding site" evidence="12">
    <location>
        <position position="30"/>
    </location>
    <ligand>
        <name>UDP-N-acetyl-alpha-D-muramoyl-L-alanyl-D-glutamate</name>
        <dbReference type="ChEBI" id="CHEBI:83900"/>
    </ligand>
</feature>
<comment type="pathway">
    <text evidence="1 12 13">Cell wall biogenesis; peptidoglycan biosynthesis.</text>
</comment>
<dbReference type="Pfam" id="PF01225">
    <property type="entry name" value="Mur_ligase"/>
    <property type="match status" value="1"/>
</dbReference>
<feature type="binding site" evidence="12">
    <location>
        <position position="180"/>
    </location>
    <ligand>
        <name>UDP-N-acetyl-alpha-D-muramoyl-L-alanyl-D-glutamate</name>
        <dbReference type="ChEBI" id="CHEBI:83900"/>
    </ligand>
</feature>
<comment type="PTM">
    <text evidence="12">Carboxylation is probably crucial for Mg(2+) binding and, consequently, for the gamma-phosphate positioning of ATP.</text>
</comment>
<reference evidence="19" key="1">
    <citation type="journal article" date="2019" name="Int. J. Syst. Evol. Microbiol.">
        <title>The Global Catalogue of Microorganisms (GCM) 10K type strain sequencing project: providing services to taxonomists for standard genome sequencing and annotation.</title>
        <authorList>
            <consortium name="The Broad Institute Genomics Platform"/>
            <consortium name="The Broad Institute Genome Sequencing Center for Infectious Disease"/>
            <person name="Wu L."/>
            <person name="Ma J."/>
        </authorList>
    </citation>
    <scope>NUCLEOTIDE SEQUENCE [LARGE SCALE GENOMIC DNA]</scope>
    <source>
        <strain evidence="19">IBRC-M 10703</strain>
    </source>
</reference>
<comment type="cofactor">
    <cofactor evidence="12">
        <name>Mg(2+)</name>
        <dbReference type="ChEBI" id="CHEBI:18420"/>
    </cofactor>
</comment>
<feature type="modified residue" description="N6-carboxylysine" evidence="12">
    <location>
        <position position="220"/>
    </location>
</feature>
<dbReference type="SUPFAM" id="SSF63418">
    <property type="entry name" value="MurE/MurF N-terminal domain"/>
    <property type="match status" value="1"/>
</dbReference>
<evidence type="ECO:0000256" key="2">
    <source>
        <dbReference type="ARBA" id="ARBA00005898"/>
    </source>
</evidence>
<evidence type="ECO:0000256" key="1">
    <source>
        <dbReference type="ARBA" id="ARBA00004752"/>
    </source>
</evidence>
<comment type="caution">
    <text evidence="18">The sequence shown here is derived from an EMBL/GenBank/DDBJ whole genome shotgun (WGS) entry which is preliminary data.</text>
</comment>
<feature type="binding site" evidence="12">
    <location>
        <position position="188"/>
    </location>
    <ligand>
        <name>UDP-N-acetyl-alpha-D-muramoyl-L-alanyl-D-glutamate</name>
        <dbReference type="ChEBI" id="CHEBI:83900"/>
    </ligand>
</feature>
<dbReference type="InterPro" id="IPR004101">
    <property type="entry name" value="Mur_ligase_C"/>
</dbReference>
<keyword evidence="11 12" id="KW-0961">Cell wall biogenesis/degradation</keyword>
<feature type="domain" description="Mur ligase N-terminal catalytic" evidence="15">
    <location>
        <begin position="23"/>
        <end position="97"/>
    </location>
</feature>
<evidence type="ECO:0000256" key="7">
    <source>
        <dbReference type="ARBA" id="ARBA00022840"/>
    </source>
</evidence>
<dbReference type="NCBIfam" id="TIGR01085">
    <property type="entry name" value="murE"/>
    <property type="match status" value="1"/>
</dbReference>
<evidence type="ECO:0000256" key="5">
    <source>
        <dbReference type="ARBA" id="ARBA00022618"/>
    </source>
</evidence>
<dbReference type="PROSITE" id="PS01011">
    <property type="entry name" value="FOLYLPOLYGLU_SYNT_1"/>
    <property type="match status" value="1"/>
</dbReference>
<dbReference type="InterPro" id="IPR005761">
    <property type="entry name" value="UDP-N-AcMur-Glu-dNH2Pim_ligase"/>
</dbReference>
<dbReference type="InterPro" id="IPR035911">
    <property type="entry name" value="MurE/MurF_N"/>
</dbReference>